<dbReference type="CDD" id="cd06533">
    <property type="entry name" value="Glyco_transf_WecG_TagA"/>
    <property type="match status" value="1"/>
</dbReference>
<sequence length="289" mass="33068">MERLPENPSIRFLDVHFSGRGFQSVVDAIVRRHPADPFAFVVTPNVDHVVRIHRQKREHLSVYDRAWLCTCDSRVLQFLARIMWLPMPLVSGSDLVAHLFQAVLKPGDTVSVIGSTREIIDVLRKRHAGLSIHHYVPPFGFIHDDKEVEKTVNFVETAPARFVFLAVGSPQQELLATRIEQRGRSRGLGLCVGNSLAFVAKPRLRAPLWLRRLGLEWAHRLMTEPTRLWRRYLVNDPYIFVLYARAWGARLPKRRSSSRFAAAKRTAPAAVFIAPPRTKAREQDQHPKS</sequence>
<evidence type="ECO:0000313" key="4">
    <source>
        <dbReference type="Proteomes" id="UP000326641"/>
    </source>
</evidence>
<reference evidence="3" key="1">
    <citation type="submission" date="2018-11" db="EMBL/GenBank/DDBJ databases">
        <authorList>
            <person name="Onetto C."/>
        </authorList>
    </citation>
    <scope>NUCLEOTIDE SEQUENCE [LARGE SCALE GENOMIC DNA]</scope>
</reference>
<keyword evidence="1" id="KW-0328">Glycosyltransferase</keyword>
<organism evidence="3 4">
    <name type="scientific">Candidatus Defluviicoccus seviourii</name>
    <dbReference type="NCBI Taxonomy" id="2565273"/>
    <lineage>
        <taxon>Bacteria</taxon>
        <taxon>Pseudomonadati</taxon>
        <taxon>Pseudomonadota</taxon>
        <taxon>Alphaproteobacteria</taxon>
        <taxon>Rhodospirillales</taxon>
        <taxon>Rhodospirillaceae</taxon>
        <taxon>Defluviicoccus</taxon>
    </lineage>
</organism>
<name>A0A564W9W5_9PROT</name>
<dbReference type="InterPro" id="IPR004629">
    <property type="entry name" value="WecG_TagA_CpsF"/>
</dbReference>
<dbReference type="EMBL" id="UXAT02000002">
    <property type="protein sequence ID" value="VUX45240.1"/>
    <property type="molecule type" value="Genomic_DNA"/>
</dbReference>
<dbReference type="Proteomes" id="UP000326641">
    <property type="component" value="Unassembled WGS sequence"/>
</dbReference>
<evidence type="ECO:0000256" key="1">
    <source>
        <dbReference type="ARBA" id="ARBA00022676"/>
    </source>
</evidence>
<dbReference type="PANTHER" id="PTHR34136:SF1">
    <property type="entry name" value="UDP-N-ACETYL-D-MANNOSAMINURONIC ACID TRANSFERASE"/>
    <property type="match status" value="1"/>
</dbReference>
<dbReference type="GO" id="GO:0016758">
    <property type="term" value="F:hexosyltransferase activity"/>
    <property type="evidence" value="ECO:0007669"/>
    <property type="project" value="TreeGrafter"/>
</dbReference>
<gene>
    <name evidence="3" type="ORF">DF3PA_100088</name>
</gene>
<comment type="caution">
    <text evidence="3">The sequence shown here is derived from an EMBL/GenBank/DDBJ whole genome shotgun (WGS) entry which is preliminary data.</text>
</comment>
<proteinExistence type="predicted"/>
<evidence type="ECO:0000313" key="3">
    <source>
        <dbReference type="EMBL" id="VUX45240.1"/>
    </source>
</evidence>
<accession>A0A564W9W5</accession>
<keyword evidence="4" id="KW-1185">Reference proteome</keyword>
<dbReference type="AlphaFoldDB" id="A0A564W9W5"/>
<dbReference type="Pfam" id="PF03808">
    <property type="entry name" value="Glyco_tran_WecG"/>
    <property type="match status" value="1"/>
</dbReference>
<protein>
    <submittedName>
        <fullName evidence="3">Glycosyl transferase, WecB/TagA/CpsF family</fullName>
    </submittedName>
</protein>
<keyword evidence="2 3" id="KW-0808">Transferase</keyword>
<evidence type="ECO:0000256" key="2">
    <source>
        <dbReference type="ARBA" id="ARBA00022679"/>
    </source>
</evidence>
<dbReference type="PANTHER" id="PTHR34136">
    <property type="match status" value="1"/>
</dbReference>